<dbReference type="GO" id="GO:0015074">
    <property type="term" value="P:DNA integration"/>
    <property type="evidence" value="ECO:0007669"/>
    <property type="project" value="InterPro"/>
</dbReference>
<dbReference type="Pfam" id="PF13102">
    <property type="entry name" value="Phage_int_SAM_5"/>
    <property type="match status" value="1"/>
</dbReference>
<keyword evidence="2" id="KW-0238">DNA-binding</keyword>
<evidence type="ECO:0000256" key="2">
    <source>
        <dbReference type="ARBA" id="ARBA00023125"/>
    </source>
</evidence>
<dbReference type="InterPro" id="IPR013762">
    <property type="entry name" value="Integrase-like_cat_sf"/>
</dbReference>
<dbReference type="Pfam" id="PF00589">
    <property type="entry name" value="Phage_integrase"/>
    <property type="match status" value="1"/>
</dbReference>
<dbReference type="PROSITE" id="PS51898">
    <property type="entry name" value="TYR_RECOMBINASE"/>
    <property type="match status" value="1"/>
</dbReference>
<dbReference type="Gene3D" id="1.10.150.130">
    <property type="match status" value="1"/>
</dbReference>
<organism evidence="5 6">
    <name type="scientific">Rhabdobacter roseus</name>
    <dbReference type="NCBI Taxonomy" id="1655419"/>
    <lineage>
        <taxon>Bacteria</taxon>
        <taxon>Pseudomonadati</taxon>
        <taxon>Bacteroidota</taxon>
        <taxon>Cytophagia</taxon>
        <taxon>Cytophagales</taxon>
        <taxon>Cytophagaceae</taxon>
        <taxon>Rhabdobacter</taxon>
    </lineage>
</organism>
<dbReference type="PANTHER" id="PTHR30349">
    <property type="entry name" value="PHAGE INTEGRASE-RELATED"/>
    <property type="match status" value="1"/>
</dbReference>
<evidence type="ECO:0000259" key="4">
    <source>
        <dbReference type="PROSITE" id="PS51898"/>
    </source>
</evidence>
<protein>
    <submittedName>
        <fullName evidence="5">Integrase</fullName>
    </submittedName>
</protein>
<dbReference type="RefSeq" id="WP_184174349.1">
    <property type="nucleotide sequence ID" value="NZ_JACHGF010000003.1"/>
</dbReference>
<name>A0A840TWU1_9BACT</name>
<comment type="caution">
    <text evidence="5">The sequence shown here is derived from an EMBL/GenBank/DDBJ whole genome shotgun (WGS) entry which is preliminary data.</text>
</comment>
<evidence type="ECO:0000313" key="6">
    <source>
        <dbReference type="Proteomes" id="UP000557307"/>
    </source>
</evidence>
<dbReference type="InterPro" id="IPR011010">
    <property type="entry name" value="DNA_brk_join_enz"/>
</dbReference>
<evidence type="ECO:0000256" key="1">
    <source>
        <dbReference type="ARBA" id="ARBA00008857"/>
    </source>
</evidence>
<dbReference type="InterPro" id="IPR025269">
    <property type="entry name" value="SAM-like_dom"/>
</dbReference>
<dbReference type="InterPro" id="IPR002104">
    <property type="entry name" value="Integrase_catalytic"/>
</dbReference>
<dbReference type="Proteomes" id="UP000557307">
    <property type="component" value="Unassembled WGS sequence"/>
</dbReference>
<reference evidence="5 6" key="1">
    <citation type="submission" date="2020-08" db="EMBL/GenBank/DDBJ databases">
        <title>Genomic Encyclopedia of Type Strains, Phase IV (KMG-IV): sequencing the most valuable type-strain genomes for metagenomic binning, comparative biology and taxonomic classification.</title>
        <authorList>
            <person name="Goeker M."/>
        </authorList>
    </citation>
    <scope>NUCLEOTIDE SEQUENCE [LARGE SCALE GENOMIC DNA]</scope>
    <source>
        <strain evidence="5 6">DSM 105074</strain>
    </source>
</reference>
<keyword evidence="3" id="KW-0233">DNA recombination</keyword>
<keyword evidence="6" id="KW-1185">Reference proteome</keyword>
<accession>A0A840TWU1</accession>
<gene>
    <name evidence="5" type="ORF">HNQ92_002553</name>
</gene>
<evidence type="ECO:0000313" key="5">
    <source>
        <dbReference type="EMBL" id="MBB5284410.1"/>
    </source>
</evidence>
<dbReference type="EMBL" id="JACHGF010000003">
    <property type="protein sequence ID" value="MBB5284410.1"/>
    <property type="molecule type" value="Genomic_DNA"/>
</dbReference>
<dbReference type="PANTHER" id="PTHR30349:SF64">
    <property type="entry name" value="PROPHAGE INTEGRASE INTD-RELATED"/>
    <property type="match status" value="1"/>
</dbReference>
<dbReference type="AlphaFoldDB" id="A0A840TWU1"/>
<dbReference type="Gene3D" id="1.10.443.10">
    <property type="entry name" value="Intergrase catalytic core"/>
    <property type="match status" value="1"/>
</dbReference>
<dbReference type="InterPro" id="IPR050090">
    <property type="entry name" value="Tyrosine_recombinase_XerCD"/>
</dbReference>
<proteinExistence type="inferred from homology"/>
<dbReference type="InterPro" id="IPR010998">
    <property type="entry name" value="Integrase_recombinase_N"/>
</dbReference>
<dbReference type="SUPFAM" id="SSF56349">
    <property type="entry name" value="DNA breaking-rejoining enzymes"/>
    <property type="match status" value="1"/>
</dbReference>
<sequence>MASENNNRPFLDFYQERLIGMKTGIVKSIHGDLLSPRSIGSYETIYNHAVRFIGDKVVYPDEMDETWYEGFRDYLIFLDLRKNTISSTLGKLKTFQRKHCKAERIFFPADDFKLSNELTTKVFVGPEEIHKLLQSRYNWGRTRIRDAFVLQCHCGLRFSDMRRLLKEPRLYVIQVQDRLFFRITTQKTDQDVVIPISKIMLEILERRNWDFGGMMSIQLYNRFIKEICKQAGLTTEVVERYTKGGKKHAVVRPKYELVSSHTARRSFATNAFLAGVPSMKIRKITGHTTEQSFQTYIRADSLESALSLVDHPFFQ</sequence>
<dbReference type="GO" id="GO:0003677">
    <property type="term" value="F:DNA binding"/>
    <property type="evidence" value="ECO:0007669"/>
    <property type="project" value="UniProtKB-KW"/>
</dbReference>
<dbReference type="GO" id="GO:0006310">
    <property type="term" value="P:DNA recombination"/>
    <property type="evidence" value="ECO:0007669"/>
    <property type="project" value="UniProtKB-KW"/>
</dbReference>
<evidence type="ECO:0000256" key="3">
    <source>
        <dbReference type="ARBA" id="ARBA00023172"/>
    </source>
</evidence>
<feature type="domain" description="Tyr recombinase" evidence="4">
    <location>
        <begin position="119"/>
        <end position="310"/>
    </location>
</feature>
<comment type="similarity">
    <text evidence="1">Belongs to the 'phage' integrase family.</text>
</comment>